<dbReference type="eggNOG" id="ENOG502S68Q">
    <property type="taxonomic scope" value="Eukaryota"/>
</dbReference>
<dbReference type="OMA" id="INHCYDA"/>
<accession>U1GG75</accession>
<evidence type="ECO:0000313" key="2">
    <source>
        <dbReference type="EMBL" id="ERF70771.1"/>
    </source>
</evidence>
<organism evidence="2 3">
    <name type="scientific">Endocarpon pusillum (strain Z07020 / HMAS-L-300199)</name>
    <name type="common">Lichen-forming fungus</name>
    <dbReference type="NCBI Taxonomy" id="1263415"/>
    <lineage>
        <taxon>Eukaryota</taxon>
        <taxon>Fungi</taxon>
        <taxon>Dikarya</taxon>
        <taxon>Ascomycota</taxon>
        <taxon>Pezizomycotina</taxon>
        <taxon>Eurotiomycetes</taxon>
        <taxon>Chaetothyriomycetidae</taxon>
        <taxon>Verrucariales</taxon>
        <taxon>Verrucariaceae</taxon>
        <taxon>Endocarpon</taxon>
    </lineage>
</organism>
<keyword evidence="3" id="KW-1185">Reference proteome</keyword>
<comment type="similarity">
    <text evidence="1">Belongs to the ustYa family.</text>
</comment>
<proteinExistence type="inferred from homology"/>
<dbReference type="HOGENOM" id="CLU_042941_1_0_1"/>
<dbReference type="EMBL" id="KE721291">
    <property type="protein sequence ID" value="ERF70771.1"/>
    <property type="molecule type" value="Genomic_DNA"/>
</dbReference>
<dbReference type="RefSeq" id="XP_007803582.1">
    <property type="nucleotide sequence ID" value="XM_007805391.1"/>
</dbReference>
<reference evidence="3" key="1">
    <citation type="journal article" date="2014" name="BMC Genomics">
        <title>Genome characteristics reveal the impact of lichenization on lichen-forming fungus Endocarpon pusillum Hedwig (Verrucariales, Ascomycota).</title>
        <authorList>
            <person name="Wang Y.-Y."/>
            <person name="Liu B."/>
            <person name="Zhang X.-Y."/>
            <person name="Zhou Q.-M."/>
            <person name="Zhang T."/>
            <person name="Li H."/>
            <person name="Yu Y.-F."/>
            <person name="Zhang X.-L."/>
            <person name="Hao X.-Y."/>
            <person name="Wang M."/>
            <person name="Wang L."/>
            <person name="Wei J.-C."/>
        </authorList>
    </citation>
    <scope>NUCLEOTIDE SEQUENCE [LARGE SCALE GENOMIC DNA]</scope>
    <source>
        <strain evidence="3">Z07020 / HMAS-L-300199</strain>
    </source>
</reference>
<dbReference type="PANTHER" id="PTHR33365:SF6">
    <property type="entry name" value="OXIDASE USTYA"/>
    <property type="match status" value="1"/>
</dbReference>
<protein>
    <submittedName>
        <fullName evidence="2">Uncharacterized protein</fullName>
    </submittedName>
</protein>
<dbReference type="AlphaFoldDB" id="U1GG75"/>
<evidence type="ECO:0000313" key="3">
    <source>
        <dbReference type="Proteomes" id="UP000019373"/>
    </source>
</evidence>
<dbReference type="GeneID" id="19244275"/>
<evidence type="ECO:0000256" key="1">
    <source>
        <dbReference type="ARBA" id="ARBA00035112"/>
    </source>
</evidence>
<dbReference type="Pfam" id="PF11807">
    <property type="entry name" value="UstYa"/>
    <property type="match status" value="1"/>
</dbReference>
<dbReference type="OrthoDB" id="3687641at2759"/>
<dbReference type="GO" id="GO:0043386">
    <property type="term" value="P:mycotoxin biosynthetic process"/>
    <property type="evidence" value="ECO:0007669"/>
    <property type="project" value="InterPro"/>
</dbReference>
<name>U1GG75_ENDPU</name>
<gene>
    <name evidence="2" type="ORF">EPUS_09484</name>
</gene>
<sequence length="210" mass="24449">MVVGSSLWVRERSVYADSSYTGIHTHPKKWVTLEWWSLYSVTHQNQTTAVDAAWEALQPTHGIVAVDSQWADERQLLPSMELPGDTSKRVYILEAYHMLHCLKILRKTFYQILRRESTTFKLQHSNHCFDALRQNIMCNADDTPLYTWNRRTAGDGQPRKCRDWNILRDWASEHKACYRNIDGREGGQFIQCDDEVNADDGLIVESFDKL</sequence>
<dbReference type="InterPro" id="IPR021765">
    <property type="entry name" value="UstYa-like"/>
</dbReference>
<dbReference type="PANTHER" id="PTHR33365">
    <property type="entry name" value="YALI0B05434P"/>
    <property type="match status" value="1"/>
</dbReference>
<dbReference type="Proteomes" id="UP000019373">
    <property type="component" value="Unassembled WGS sequence"/>
</dbReference>